<keyword evidence="1" id="KW-0677">Repeat</keyword>
<dbReference type="EMBL" id="JAPZBQ010000004">
    <property type="protein sequence ID" value="KAJ5335057.1"/>
    <property type="molecule type" value="Genomic_DNA"/>
</dbReference>
<dbReference type="Pfam" id="PF00023">
    <property type="entry name" value="Ank"/>
    <property type="match status" value="1"/>
</dbReference>
<proteinExistence type="predicted"/>
<evidence type="ECO:0000259" key="4">
    <source>
        <dbReference type="PROSITE" id="PS50181"/>
    </source>
</evidence>
<evidence type="ECO:0000313" key="5">
    <source>
        <dbReference type="EMBL" id="KAJ5335057.1"/>
    </source>
</evidence>
<dbReference type="PROSITE" id="PS50088">
    <property type="entry name" value="ANK_REPEAT"/>
    <property type="match status" value="6"/>
</dbReference>
<reference evidence="5" key="1">
    <citation type="submission" date="2022-12" db="EMBL/GenBank/DDBJ databases">
        <authorList>
            <person name="Petersen C."/>
        </authorList>
    </citation>
    <scope>NUCLEOTIDE SEQUENCE</scope>
    <source>
        <strain evidence="5">IBT 35673</strain>
    </source>
</reference>
<dbReference type="PANTHER" id="PTHR24173:SF74">
    <property type="entry name" value="ANKYRIN REPEAT DOMAIN-CONTAINING PROTEIN 16"/>
    <property type="match status" value="1"/>
</dbReference>
<name>A0A9W9QGR4_PENBR</name>
<gene>
    <name evidence="5" type="ORF">N7452_007460</name>
</gene>
<dbReference type="InterPro" id="IPR001810">
    <property type="entry name" value="F-box_dom"/>
</dbReference>
<dbReference type="Proteomes" id="UP001147695">
    <property type="component" value="Unassembled WGS sequence"/>
</dbReference>
<sequence>MPTRQVRPGPLLDLPIEILLMIAEILNTQDISSFLRTARRYADILDSNLYQRARTHICADGNSVLGWAAKRNQASIIRKILSKTSDAPIPLEEKSRALCLAAEAGTNCIIKLLVDAGADLSSAIHMGEGQTYSALQLAAGNSHETVVHMLLEMGADIAVTNSGQETALHHAARGGQESVTRLLLEKGADVGALTMNRETALHYAALFGNEAVMELLLEKGVDLEAASSNGQTALFYAFGFENPRGESVLNLLLAKGADVTVSERFRHMTPLLLAAEDGNEWAVRSLLANGANVMDRDILGHTTLHIAAESGNEAVVKLLLEKGADVSAVVVEEDDTPRNFAEWSGNEAIVKLLEEAATQCVKD</sequence>
<evidence type="ECO:0000256" key="3">
    <source>
        <dbReference type="PROSITE-ProRule" id="PRU00023"/>
    </source>
</evidence>
<feature type="repeat" description="ANK" evidence="3">
    <location>
        <begin position="163"/>
        <end position="195"/>
    </location>
</feature>
<reference evidence="5" key="2">
    <citation type="journal article" date="2023" name="IMA Fungus">
        <title>Comparative genomic study of the Penicillium genus elucidates a diverse pangenome and 15 lateral gene transfer events.</title>
        <authorList>
            <person name="Petersen C."/>
            <person name="Sorensen T."/>
            <person name="Nielsen M.R."/>
            <person name="Sondergaard T.E."/>
            <person name="Sorensen J.L."/>
            <person name="Fitzpatrick D.A."/>
            <person name="Frisvad J.C."/>
            <person name="Nielsen K.L."/>
        </authorList>
    </citation>
    <scope>NUCLEOTIDE SEQUENCE</scope>
    <source>
        <strain evidence="5">IBT 35673</strain>
    </source>
</reference>
<protein>
    <recommendedName>
        <fullName evidence="4">F-box domain-containing protein</fullName>
    </recommendedName>
</protein>
<dbReference type="PANTHER" id="PTHR24173">
    <property type="entry name" value="ANKYRIN REPEAT CONTAINING"/>
    <property type="match status" value="1"/>
</dbReference>
<dbReference type="SUPFAM" id="SSF81383">
    <property type="entry name" value="F-box domain"/>
    <property type="match status" value="1"/>
</dbReference>
<keyword evidence="2 3" id="KW-0040">ANK repeat</keyword>
<dbReference type="SUPFAM" id="SSF48403">
    <property type="entry name" value="Ankyrin repeat"/>
    <property type="match status" value="2"/>
</dbReference>
<feature type="repeat" description="ANK" evidence="3">
    <location>
        <begin position="229"/>
        <end position="264"/>
    </location>
</feature>
<evidence type="ECO:0000256" key="2">
    <source>
        <dbReference type="ARBA" id="ARBA00023043"/>
    </source>
</evidence>
<dbReference type="Gene3D" id="1.25.40.20">
    <property type="entry name" value="Ankyrin repeat-containing domain"/>
    <property type="match status" value="3"/>
</dbReference>
<dbReference type="InterPro" id="IPR002110">
    <property type="entry name" value="Ankyrin_rpt"/>
</dbReference>
<feature type="repeat" description="ANK" evidence="3">
    <location>
        <begin position="196"/>
        <end position="228"/>
    </location>
</feature>
<dbReference type="InterPro" id="IPR036770">
    <property type="entry name" value="Ankyrin_rpt-contain_sf"/>
</dbReference>
<dbReference type="InterPro" id="IPR036047">
    <property type="entry name" value="F-box-like_dom_sf"/>
</dbReference>
<dbReference type="SMART" id="SM00248">
    <property type="entry name" value="ANK"/>
    <property type="match status" value="8"/>
</dbReference>
<feature type="repeat" description="ANK" evidence="3">
    <location>
        <begin position="130"/>
        <end position="162"/>
    </location>
</feature>
<dbReference type="AlphaFoldDB" id="A0A9W9QGR4"/>
<dbReference type="Pfam" id="PF12796">
    <property type="entry name" value="Ank_2"/>
    <property type="match status" value="2"/>
</dbReference>
<comment type="caution">
    <text evidence="5">The sequence shown here is derived from an EMBL/GenBank/DDBJ whole genome shotgun (WGS) entry which is preliminary data.</text>
</comment>
<dbReference type="PROSITE" id="PS50181">
    <property type="entry name" value="FBOX"/>
    <property type="match status" value="1"/>
</dbReference>
<accession>A0A9W9QGR4</accession>
<dbReference type="PROSITE" id="PS50297">
    <property type="entry name" value="ANK_REP_REGION"/>
    <property type="match status" value="5"/>
</dbReference>
<dbReference type="PRINTS" id="PR01415">
    <property type="entry name" value="ANKYRIN"/>
</dbReference>
<evidence type="ECO:0000256" key="1">
    <source>
        <dbReference type="ARBA" id="ARBA00022737"/>
    </source>
</evidence>
<feature type="repeat" description="ANK" evidence="3">
    <location>
        <begin position="266"/>
        <end position="298"/>
    </location>
</feature>
<feature type="repeat" description="ANK" evidence="3">
    <location>
        <begin position="299"/>
        <end position="331"/>
    </location>
</feature>
<feature type="domain" description="F-box" evidence="4">
    <location>
        <begin position="8"/>
        <end position="53"/>
    </location>
</feature>
<organism evidence="5 6">
    <name type="scientific">Penicillium brevicompactum</name>
    <dbReference type="NCBI Taxonomy" id="5074"/>
    <lineage>
        <taxon>Eukaryota</taxon>
        <taxon>Fungi</taxon>
        <taxon>Dikarya</taxon>
        <taxon>Ascomycota</taxon>
        <taxon>Pezizomycotina</taxon>
        <taxon>Eurotiomycetes</taxon>
        <taxon>Eurotiomycetidae</taxon>
        <taxon>Eurotiales</taxon>
        <taxon>Aspergillaceae</taxon>
        <taxon>Penicillium</taxon>
    </lineage>
</organism>
<evidence type="ECO:0000313" key="6">
    <source>
        <dbReference type="Proteomes" id="UP001147695"/>
    </source>
</evidence>